<name>A0A3L8SCS7_CHLGU</name>
<evidence type="ECO:0000256" key="8">
    <source>
        <dbReference type="ARBA" id="ARBA00023170"/>
    </source>
</evidence>
<dbReference type="InterPro" id="IPR013568">
    <property type="entry name" value="SEFIR_dom"/>
</dbReference>
<dbReference type="GO" id="GO:0030368">
    <property type="term" value="F:interleukin-17 receptor activity"/>
    <property type="evidence" value="ECO:0007669"/>
    <property type="project" value="InterPro"/>
</dbReference>
<evidence type="ECO:0000256" key="4">
    <source>
        <dbReference type="ARBA" id="ARBA00022692"/>
    </source>
</evidence>
<reference evidence="15 16" key="1">
    <citation type="journal article" date="2018" name="Proc. R. Soc. B">
        <title>A non-coding region near Follistatin controls head colour polymorphism in the Gouldian finch.</title>
        <authorList>
            <person name="Toomey M.B."/>
            <person name="Marques C.I."/>
            <person name="Andrade P."/>
            <person name="Araujo P.M."/>
            <person name="Sabatino S."/>
            <person name="Gazda M.A."/>
            <person name="Afonso S."/>
            <person name="Lopes R.J."/>
            <person name="Corbo J.C."/>
            <person name="Carneiro M."/>
        </authorList>
    </citation>
    <scope>NUCLEOTIDE SEQUENCE [LARGE SCALE GENOMIC DNA]</scope>
    <source>
        <strain evidence="15">Red01</strain>
        <tissue evidence="15">Muscle</tissue>
    </source>
</reference>
<evidence type="ECO:0000256" key="12">
    <source>
        <dbReference type="SAM" id="Phobius"/>
    </source>
</evidence>
<evidence type="ECO:0000256" key="2">
    <source>
        <dbReference type="ARBA" id="ARBA00004479"/>
    </source>
</evidence>
<dbReference type="Gene3D" id="3.40.50.11530">
    <property type="match status" value="2"/>
</dbReference>
<evidence type="ECO:0000256" key="7">
    <source>
        <dbReference type="ARBA" id="ARBA00023136"/>
    </source>
</evidence>
<feature type="domain" description="Interleukin-17 receptor C/E N-terminal" evidence="14">
    <location>
        <begin position="54"/>
        <end position="250"/>
    </location>
</feature>
<keyword evidence="8" id="KW-0675">Receptor</keyword>
<dbReference type="AlphaFoldDB" id="A0A3L8SCS7"/>
<dbReference type="Pfam" id="PF15037">
    <property type="entry name" value="IL17_R_N"/>
    <property type="match status" value="2"/>
</dbReference>
<dbReference type="InterPro" id="IPR039465">
    <property type="entry name" value="IL-17_rcpt-like"/>
</dbReference>
<evidence type="ECO:0008006" key="17">
    <source>
        <dbReference type="Google" id="ProtNLM"/>
    </source>
</evidence>
<feature type="region of interest" description="Disordered" evidence="11">
    <location>
        <begin position="1041"/>
        <end position="1061"/>
    </location>
</feature>
<feature type="transmembrane region" description="Helical" evidence="12">
    <location>
        <begin position="871"/>
        <end position="891"/>
    </location>
</feature>
<evidence type="ECO:0000313" key="16">
    <source>
        <dbReference type="Proteomes" id="UP000276834"/>
    </source>
</evidence>
<evidence type="ECO:0000256" key="5">
    <source>
        <dbReference type="ARBA" id="ARBA00022729"/>
    </source>
</evidence>
<keyword evidence="3" id="KW-1003">Cell membrane</keyword>
<dbReference type="GO" id="GO:0006954">
    <property type="term" value="P:inflammatory response"/>
    <property type="evidence" value="ECO:0007669"/>
    <property type="project" value="UniProtKB-KW"/>
</dbReference>
<evidence type="ECO:0000256" key="3">
    <source>
        <dbReference type="ARBA" id="ARBA00022475"/>
    </source>
</evidence>
<keyword evidence="6 12" id="KW-1133">Transmembrane helix</keyword>
<comment type="subcellular location">
    <subcellularLocation>
        <location evidence="1">Cell membrane</location>
        <topology evidence="1">Single-pass membrane protein</topology>
    </subcellularLocation>
    <subcellularLocation>
        <location evidence="2">Membrane</location>
        <topology evidence="2">Single-pass type I membrane protein</topology>
    </subcellularLocation>
</comment>
<dbReference type="GO" id="GO:0005886">
    <property type="term" value="C:plasma membrane"/>
    <property type="evidence" value="ECO:0007669"/>
    <property type="project" value="UniProtKB-SubCell"/>
</dbReference>
<dbReference type="Proteomes" id="UP000276834">
    <property type="component" value="Unassembled WGS sequence"/>
</dbReference>
<keyword evidence="9" id="KW-0325">Glycoprotein</keyword>
<dbReference type="OrthoDB" id="9894203at2759"/>
<keyword evidence="4 12" id="KW-0812">Transmembrane</keyword>
<keyword evidence="7 12" id="KW-0472">Membrane</keyword>
<dbReference type="InterPro" id="IPR027841">
    <property type="entry name" value="IL-17_rcpt_C/E_N"/>
</dbReference>
<evidence type="ECO:0000256" key="10">
    <source>
        <dbReference type="ARBA" id="ARBA00023198"/>
    </source>
</evidence>
<organism evidence="15 16">
    <name type="scientific">Chloebia gouldiae</name>
    <name type="common">Gouldian finch</name>
    <name type="synonym">Erythrura gouldiae</name>
    <dbReference type="NCBI Taxonomy" id="44316"/>
    <lineage>
        <taxon>Eukaryota</taxon>
        <taxon>Metazoa</taxon>
        <taxon>Chordata</taxon>
        <taxon>Craniata</taxon>
        <taxon>Vertebrata</taxon>
        <taxon>Euteleostomi</taxon>
        <taxon>Archelosauria</taxon>
        <taxon>Archosauria</taxon>
        <taxon>Dinosauria</taxon>
        <taxon>Saurischia</taxon>
        <taxon>Theropoda</taxon>
        <taxon>Coelurosauria</taxon>
        <taxon>Aves</taxon>
        <taxon>Neognathae</taxon>
        <taxon>Neoaves</taxon>
        <taxon>Telluraves</taxon>
        <taxon>Australaves</taxon>
        <taxon>Passeriformes</taxon>
        <taxon>Passeroidea</taxon>
        <taxon>Passeridae</taxon>
        <taxon>Chloebia</taxon>
    </lineage>
</organism>
<dbReference type="STRING" id="44316.ENSEGOP00005009234"/>
<feature type="compositionally biased region" description="Low complexity" evidence="11">
    <location>
        <begin position="519"/>
        <end position="531"/>
    </location>
</feature>
<evidence type="ECO:0000313" key="15">
    <source>
        <dbReference type="EMBL" id="RLV99599.1"/>
    </source>
</evidence>
<evidence type="ECO:0000256" key="9">
    <source>
        <dbReference type="ARBA" id="ARBA00023180"/>
    </source>
</evidence>
<gene>
    <name evidence="15" type="ORF">DV515_00009789</name>
</gene>
<dbReference type="PANTHER" id="PTHR15583">
    <property type="entry name" value="INTERLEUKIN-17 RECEPTOR"/>
    <property type="match status" value="1"/>
</dbReference>
<evidence type="ECO:0000259" key="14">
    <source>
        <dbReference type="Pfam" id="PF15037"/>
    </source>
</evidence>
<feature type="compositionally biased region" description="Polar residues" evidence="11">
    <location>
        <begin position="499"/>
        <end position="514"/>
    </location>
</feature>
<feature type="domain" description="Interleukin-17 receptor C/E N-terminal" evidence="14">
    <location>
        <begin position="472"/>
        <end position="862"/>
    </location>
</feature>
<evidence type="ECO:0000256" key="1">
    <source>
        <dbReference type="ARBA" id="ARBA00004162"/>
    </source>
</evidence>
<sequence>MVTSEPPGPVFSHAWVPEVRAIEVWVPAGPALMVRLCHQLALECEELPQPFHQQVLVSGGHHISLPYEFLVPCLCIEASYSHHDSPRSKHCPFRDRPDAYGPELWSSVRFHDYSTSSKDQMAMVLSASCPLHPQATLCWREAPDEAAPCHDIPNSTASEDEQVYILDKVDVHPQLCFRFSYKNSSHVECPHQPETAWNVSVSVWGLQLHLHLTSRIPAAFSAALCQRRGGQCEPEAPLYTVTQVSGAGLGARGLCSRGVGTAAASAGPGQLRAGRMTFVQSFVLRGTQHGPSLTQPLPQVWRSDVHFARKQLLCPDVSRRHFGLLGLVLALGLVVTVLLFNCRGAWRPNDGVPDRRPVLLLYSPDSEEHLGLVCALAQRLRTGLGCDVRLDLWEAGGLGQAGALPWLYAQRGRVGRQHGTVLLLWSRGSARLFHRWQGLTCRLLDADVLCGTEPPGPRHELGLARLRLEPALRCTEPEACVPCLEARVRLALPPAAGTATESGLSVQPGTSGTEDSADGGQRSPAAGASASRPNVTGLLLLSGHAYASSRCVAVEVGAPLGPALRARTVGWVIFRCFEAPLGSELHVSAYMNSRGRQRLSQQQRVPVPRLRVSPGQKEVVVEVEGAAVGHSYTLRLYHNHSHGTSGPGRVVTTSSPMNYVLPADEVLPCLCLQVWPETQDPLRTTLCPFSHDAEAWERLWAQSQLVLHIEGQVLTCSLSAPCDLLAELVPCWQPVPSGPCQPLPGLQQPAGGKEPQEFGGLRPHPNLCVQVWSGGQVRLTQCLRDRALPGRPDDLLLLEHGGNASLCAMEQGACTPLASFTSRGAGHPGLLEQDLQQDVAVGQCQQLWYPSNRTGVVLWACPLHKYLRTHWALVWMGVLLGAACLLLLLLLKKEDMKGWLKSLRTGYGSKGECGLSLGPQGEWAVYAYPRGVRRQSEEVPHPDYTDDLPSGLLQGRRALLVHAAEPVAERAACALMAALHSLGLTVVAAPGGGSGVAALGPLPWLHAQHHRALRDSDTIILLLSPAAVAAAQQWDAGARVVPESGTAESSLGPQHNPDPDDVPSVAPCEVFAAALSCAMPVLAVANGHYVVAQLEALVPAVPPALRAAPAFALPSEMEGFLRALAGPARQRGRRLEPYVAAVAEALQRAVGQ</sequence>
<proteinExistence type="predicted"/>
<comment type="caution">
    <text evidence="15">The sequence shown here is derived from an EMBL/GenBank/DDBJ whole genome shotgun (WGS) entry which is preliminary data.</text>
</comment>
<dbReference type="EMBL" id="QUSF01000032">
    <property type="protein sequence ID" value="RLV99599.1"/>
    <property type="molecule type" value="Genomic_DNA"/>
</dbReference>
<evidence type="ECO:0000259" key="13">
    <source>
        <dbReference type="Pfam" id="PF08357"/>
    </source>
</evidence>
<evidence type="ECO:0000256" key="11">
    <source>
        <dbReference type="SAM" id="MobiDB-lite"/>
    </source>
</evidence>
<feature type="domain" description="SEFIR" evidence="13">
    <location>
        <begin position="957"/>
        <end position="1124"/>
    </location>
</feature>
<protein>
    <recommendedName>
        <fullName evidence="17">SEFIR domain-containing protein</fullName>
    </recommendedName>
</protein>
<keyword evidence="5" id="KW-0732">Signal</keyword>
<evidence type="ECO:0000256" key="6">
    <source>
        <dbReference type="ARBA" id="ARBA00022989"/>
    </source>
</evidence>
<accession>A0A3L8SCS7</accession>
<feature type="domain" description="SEFIR" evidence="13">
    <location>
        <begin position="356"/>
        <end position="437"/>
    </location>
</feature>
<keyword evidence="10" id="KW-0395">Inflammatory response</keyword>
<keyword evidence="16" id="KW-1185">Reference proteome</keyword>
<feature type="region of interest" description="Disordered" evidence="11">
    <location>
        <begin position="498"/>
        <end position="531"/>
    </location>
</feature>
<dbReference type="PANTHER" id="PTHR15583:SF12">
    <property type="entry name" value="INTERLEUKIN-17 RECEPTOR C"/>
    <property type="match status" value="1"/>
</dbReference>
<dbReference type="Pfam" id="PF08357">
    <property type="entry name" value="SEFIR"/>
    <property type="match status" value="2"/>
</dbReference>